<gene>
    <name evidence="1" type="ORF">FYJ60_02155</name>
</gene>
<dbReference type="SUPFAM" id="SSF116734">
    <property type="entry name" value="DNA methylase specificity domain"/>
    <property type="match status" value="1"/>
</dbReference>
<reference evidence="1 2" key="1">
    <citation type="submission" date="2019-08" db="EMBL/GenBank/DDBJ databases">
        <title>In-depth cultivation of the pig gut microbiome towards novel bacterial diversity and tailored functional studies.</title>
        <authorList>
            <person name="Wylensek D."/>
            <person name="Hitch T.C.A."/>
            <person name="Clavel T."/>
        </authorList>
    </citation>
    <scope>NUCLEOTIDE SEQUENCE [LARGE SCALE GENOMIC DNA]</scope>
    <source>
        <strain evidence="1 2">Oil+RF-744-WCA-WT-13</strain>
    </source>
</reference>
<evidence type="ECO:0000313" key="1">
    <source>
        <dbReference type="EMBL" id="MST81138.1"/>
    </source>
</evidence>
<name>A0A7X2P6I2_9FIRM</name>
<proteinExistence type="predicted"/>
<organism evidence="1 2">
    <name type="scientific">Bilifractor porci</name>
    <dbReference type="NCBI Taxonomy" id="2606636"/>
    <lineage>
        <taxon>Bacteria</taxon>
        <taxon>Bacillati</taxon>
        <taxon>Bacillota</taxon>
        <taxon>Clostridia</taxon>
        <taxon>Lachnospirales</taxon>
        <taxon>Lachnospiraceae</taxon>
        <taxon>Bilifractor</taxon>
    </lineage>
</organism>
<dbReference type="EMBL" id="VUMV01000001">
    <property type="protein sequence ID" value="MST81138.1"/>
    <property type="molecule type" value="Genomic_DNA"/>
</dbReference>
<dbReference type="AlphaFoldDB" id="A0A7X2P6I2"/>
<sequence length="145" mass="17091">MDFHTKRINLNEICTLERAVAGKIYKAGTCYIKLSATDEEVRQIHKPGTIDGRYAAIEPNGNINTDYLLIAVERGFPEFLRRYRTTINLQADTLKHFEVDWHNDKDAQKYITKCYKDVQDMIDMLKNQINNEKLIKKWYLENMMV</sequence>
<keyword evidence="2" id="KW-1185">Reference proteome</keyword>
<evidence type="ECO:0000313" key="2">
    <source>
        <dbReference type="Proteomes" id="UP000466864"/>
    </source>
</evidence>
<protein>
    <submittedName>
        <fullName evidence="1">Uncharacterized protein</fullName>
    </submittedName>
</protein>
<dbReference type="Proteomes" id="UP000466864">
    <property type="component" value="Unassembled WGS sequence"/>
</dbReference>
<comment type="caution">
    <text evidence="1">The sequence shown here is derived from an EMBL/GenBank/DDBJ whole genome shotgun (WGS) entry which is preliminary data.</text>
</comment>
<accession>A0A7X2P6I2</accession>